<evidence type="ECO:0000313" key="2">
    <source>
        <dbReference type="EMBL" id="MEJ1155800.1"/>
    </source>
</evidence>
<gene>
    <name evidence="2" type="ORF">WDU96_09375</name>
</gene>
<dbReference type="EMBL" id="JBBDGL010000002">
    <property type="protein sequence ID" value="MEJ1155800.1"/>
    <property type="molecule type" value="Genomic_DNA"/>
</dbReference>
<dbReference type="InterPro" id="IPR000835">
    <property type="entry name" value="HTH_MarR-typ"/>
</dbReference>
<dbReference type="SMART" id="SM00347">
    <property type="entry name" value="HTH_MARR"/>
    <property type="match status" value="1"/>
</dbReference>
<dbReference type="Gene3D" id="1.10.10.10">
    <property type="entry name" value="Winged helix-like DNA-binding domain superfamily/Winged helix DNA-binding domain"/>
    <property type="match status" value="1"/>
</dbReference>
<dbReference type="PRINTS" id="PR00598">
    <property type="entry name" value="HTHMARR"/>
</dbReference>
<dbReference type="InterPro" id="IPR036388">
    <property type="entry name" value="WH-like_DNA-bd_sf"/>
</dbReference>
<dbReference type="InterPro" id="IPR036390">
    <property type="entry name" value="WH_DNA-bd_sf"/>
</dbReference>
<evidence type="ECO:0000259" key="1">
    <source>
        <dbReference type="PROSITE" id="PS50995"/>
    </source>
</evidence>
<dbReference type="PROSITE" id="PS50995">
    <property type="entry name" value="HTH_MARR_2"/>
    <property type="match status" value="1"/>
</dbReference>
<dbReference type="PANTHER" id="PTHR33164:SF104">
    <property type="entry name" value="TRANSCRIPTIONAL REGULATORY PROTEIN"/>
    <property type="match status" value="1"/>
</dbReference>
<organism evidence="2 3">
    <name type="scientific">Microbacterium marmarense</name>
    <dbReference type="NCBI Taxonomy" id="3122051"/>
    <lineage>
        <taxon>Bacteria</taxon>
        <taxon>Bacillati</taxon>
        <taxon>Actinomycetota</taxon>
        <taxon>Actinomycetes</taxon>
        <taxon>Micrococcales</taxon>
        <taxon>Microbacteriaceae</taxon>
        <taxon>Microbacterium</taxon>
    </lineage>
</organism>
<dbReference type="SUPFAM" id="SSF46785">
    <property type="entry name" value="Winged helix' DNA-binding domain"/>
    <property type="match status" value="1"/>
</dbReference>
<feature type="domain" description="HTH marR-type" evidence="1">
    <location>
        <begin position="11"/>
        <end position="151"/>
    </location>
</feature>
<evidence type="ECO:0000313" key="3">
    <source>
        <dbReference type="Proteomes" id="UP001368654"/>
    </source>
</evidence>
<dbReference type="InterPro" id="IPR039422">
    <property type="entry name" value="MarR/SlyA-like"/>
</dbReference>
<proteinExistence type="predicted"/>
<protein>
    <submittedName>
        <fullName evidence="2">MarR family transcriptional regulator</fullName>
    </submittedName>
</protein>
<dbReference type="CDD" id="cd00090">
    <property type="entry name" value="HTH_ARSR"/>
    <property type="match status" value="1"/>
</dbReference>
<dbReference type="RefSeq" id="WP_337338217.1">
    <property type="nucleotide sequence ID" value="NZ_JBBDGL010000002.1"/>
</dbReference>
<dbReference type="PANTHER" id="PTHR33164">
    <property type="entry name" value="TRANSCRIPTIONAL REGULATOR, MARR FAMILY"/>
    <property type="match status" value="1"/>
</dbReference>
<dbReference type="Proteomes" id="UP001368654">
    <property type="component" value="Unassembled WGS sequence"/>
</dbReference>
<keyword evidence="3" id="KW-1185">Reference proteome</keyword>
<comment type="caution">
    <text evidence="2">The sequence shown here is derived from an EMBL/GenBank/DDBJ whole genome shotgun (WGS) entry which is preliminary data.</text>
</comment>
<reference evidence="2 3" key="1">
    <citation type="submission" date="2024-02" db="EMBL/GenBank/DDBJ databases">
        <authorList>
            <person name="Saticioglu I.B."/>
        </authorList>
    </citation>
    <scope>NUCLEOTIDE SEQUENCE [LARGE SCALE GENOMIC DNA]</scope>
    <source>
        <strain evidence="2 3">Mu-86</strain>
    </source>
</reference>
<dbReference type="InterPro" id="IPR011991">
    <property type="entry name" value="ArsR-like_HTH"/>
</dbReference>
<accession>A0ABU8LVW3</accession>
<name>A0ABU8LVW3_9MICO</name>
<dbReference type="Pfam" id="PF12802">
    <property type="entry name" value="MarR_2"/>
    <property type="match status" value="1"/>
</dbReference>
<sequence>MAERWMPASDHDMVVMRTLHAIRALSDAMDRMHGGMKGDMGMNITDLATLRMLIIREQREQAVSPHDIAEHLRISSASTTKLLDRLVASGYVTRQPHPSDRRSRVVELTDRSRQEFFAHFGEYLRLMRQVATPYSQEELQVISQFMGELSEAIDPA</sequence>